<dbReference type="Proteomes" id="UP000826271">
    <property type="component" value="Unassembled WGS sequence"/>
</dbReference>
<evidence type="ECO:0000256" key="3">
    <source>
        <dbReference type="ARBA" id="ARBA00022833"/>
    </source>
</evidence>
<accession>A0AAV6W448</accession>
<feature type="transmembrane region" description="Helical" evidence="6">
    <location>
        <begin position="210"/>
        <end position="231"/>
    </location>
</feature>
<sequence length="307" mass="35789">MDSKCIRDDEEEKREAAGYNREKPPEDDCCPICFGDFRVPCKANCGHWFCGSCILQLWEYRSRPRRCKCPFCSCAISKLTPQVSPVNKTDNEAAEVLQNIQHYNRFYVKGIEGCFLISTFYLRKHGPLLHVYIWSLLRALVVVVINTPASIKRAFVVLIIHPQRIRINYQQVRVIACTMTILLHLYHGLLPPDLRLQIKKMKVWIDYASIILVILPYTIILFKTWIQIWWLRFRIWQVRREVDALRAHNAALREQEAALQAQADALRVHEAALEENAWLLQNNDALRAVVEAARQERDQRALPDPVE</sequence>
<dbReference type="PROSITE" id="PS00518">
    <property type="entry name" value="ZF_RING_1"/>
    <property type="match status" value="1"/>
</dbReference>
<comment type="caution">
    <text evidence="8">The sequence shown here is derived from an EMBL/GenBank/DDBJ whole genome shotgun (WGS) entry which is preliminary data.</text>
</comment>
<dbReference type="SUPFAM" id="SSF57850">
    <property type="entry name" value="RING/U-box"/>
    <property type="match status" value="1"/>
</dbReference>
<evidence type="ECO:0000256" key="6">
    <source>
        <dbReference type="SAM" id="Phobius"/>
    </source>
</evidence>
<evidence type="ECO:0000256" key="4">
    <source>
        <dbReference type="PROSITE-ProRule" id="PRU00175"/>
    </source>
</evidence>
<keyword evidence="6" id="KW-0812">Transmembrane</keyword>
<feature type="coiled-coil region" evidence="5">
    <location>
        <begin position="235"/>
        <end position="269"/>
    </location>
</feature>
<evidence type="ECO:0000313" key="9">
    <source>
        <dbReference type="Proteomes" id="UP000826271"/>
    </source>
</evidence>
<dbReference type="PANTHER" id="PTHR22894">
    <property type="entry name" value="RING-TYPE DOMAIN-CONTAINING PROTEIN"/>
    <property type="match status" value="1"/>
</dbReference>
<gene>
    <name evidence="8" type="ORF">BUALT_Bualt17G0040900</name>
</gene>
<keyword evidence="1" id="KW-0479">Metal-binding</keyword>
<dbReference type="InterPro" id="IPR038896">
    <property type="entry name" value="RNF170"/>
</dbReference>
<dbReference type="InterPro" id="IPR027370">
    <property type="entry name" value="Znf-RING_euk"/>
</dbReference>
<dbReference type="Pfam" id="PF13445">
    <property type="entry name" value="zf-RING_UBOX"/>
    <property type="match status" value="1"/>
</dbReference>
<keyword evidence="6" id="KW-0472">Membrane</keyword>
<dbReference type="InterPro" id="IPR013083">
    <property type="entry name" value="Znf_RING/FYVE/PHD"/>
</dbReference>
<dbReference type="PROSITE" id="PS50089">
    <property type="entry name" value="ZF_RING_2"/>
    <property type="match status" value="1"/>
</dbReference>
<keyword evidence="6" id="KW-1133">Transmembrane helix</keyword>
<protein>
    <recommendedName>
        <fullName evidence="7">RING-type domain-containing protein</fullName>
    </recommendedName>
</protein>
<dbReference type="GO" id="GO:0008270">
    <property type="term" value="F:zinc ion binding"/>
    <property type="evidence" value="ECO:0007669"/>
    <property type="project" value="UniProtKB-KW"/>
</dbReference>
<organism evidence="8 9">
    <name type="scientific">Buddleja alternifolia</name>
    <dbReference type="NCBI Taxonomy" id="168488"/>
    <lineage>
        <taxon>Eukaryota</taxon>
        <taxon>Viridiplantae</taxon>
        <taxon>Streptophyta</taxon>
        <taxon>Embryophyta</taxon>
        <taxon>Tracheophyta</taxon>
        <taxon>Spermatophyta</taxon>
        <taxon>Magnoliopsida</taxon>
        <taxon>eudicotyledons</taxon>
        <taxon>Gunneridae</taxon>
        <taxon>Pentapetalae</taxon>
        <taxon>asterids</taxon>
        <taxon>lamiids</taxon>
        <taxon>Lamiales</taxon>
        <taxon>Scrophulariaceae</taxon>
        <taxon>Buddlejeae</taxon>
        <taxon>Buddleja</taxon>
    </lineage>
</organism>
<feature type="transmembrane region" description="Helical" evidence="6">
    <location>
        <begin position="172"/>
        <end position="190"/>
    </location>
</feature>
<dbReference type="EMBL" id="WHWC01000017">
    <property type="protein sequence ID" value="KAG8366101.1"/>
    <property type="molecule type" value="Genomic_DNA"/>
</dbReference>
<dbReference type="InterPro" id="IPR001841">
    <property type="entry name" value="Znf_RING"/>
</dbReference>
<feature type="transmembrane region" description="Helical" evidence="6">
    <location>
        <begin position="129"/>
        <end position="151"/>
    </location>
</feature>
<dbReference type="SMART" id="SM00184">
    <property type="entry name" value="RING"/>
    <property type="match status" value="1"/>
</dbReference>
<dbReference type="AlphaFoldDB" id="A0AAV6W448"/>
<evidence type="ECO:0000313" key="8">
    <source>
        <dbReference type="EMBL" id="KAG8366101.1"/>
    </source>
</evidence>
<keyword evidence="5" id="KW-0175">Coiled coil</keyword>
<evidence type="ECO:0000256" key="2">
    <source>
        <dbReference type="ARBA" id="ARBA00022771"/>
    </source>
</evidence>
<feature type="domain" description="RING-type" evidence="7">
    <location>
        <begin position="30"/>
        <end position="73"/>
    </location>
</feature>
<name>A0AAV6W448_9LAMI</name>
<reference evidence="8" key="1">
    <citation type="submission" date="2019-10" db="EMBL/GenBank/DDBJ databases">
        <authorList>
            <person name="Zhang R."/>
            <person name="Pan Y."/>
            <person name="Wang J."/>
            <person name="Ma R."/>
            <person name="Yu S."/>
        </authorList>
    </citation>
    <scope>NUCLEOTIDE SEQUENCE</scope>
    <source>
        <strain evidence="8">LA-IB0</strain>
        <tissue evidence="8">Leaf</tissue>
    </source>
</reference>
<dbReference type="InterPro" id="IPR017907">
    <property type="entry name" value="Znf_RING_CS"/>
</dbReference>
<dbReference type="GO" id="GO:0061630">
    <property type="term" value="F:ubiquitin protein ligase activity"/>
    <property type="evidence" value="ECO:0007669"/>
    <property type="project" value="InterPro"/>
</dbReference>
<proteinExistence type="predicted"/>
<evidence type="ECO:0000256" key="1">
    <source>
        <dbReference type="ARBA" id="ARBA00022723"/>
    </source>
</evidence>
<dbReference type="Gene3D" id="3.30.40.10">
    <property type="entry name" value="Zinc/RING finger domain, C3HC4 (zinc finger)"/>
    <property type="match status" value="1"/>
</dbReference>
<evidence type="ECO:0000256" key="5">
    <source>
        <dbReference type="SAM" id="Coils"/>
    </source>
</evidence>
<keyword evidence="2 4" id="KW-0863">Zinc-finger</keyword>
<evidence type="ECO:0000259" key="7">
    <source>
        <dbReference type="PROSITE" id="PS50089"/>
    </source>
</evidence>
<dbReference type="PANTHER" id="PTHR22894:SF6">
    <property type="entry name" value="E3 UBIQUITIN-PROTEIN LIGASE RNF170-LIKE ISOFORM X1"/>
    <property type="match status" value="1"/>
</dbReference>
<keyword evidence="9" id="KW-1185">Reference proteome</keyword>
<keyword evidence="3" id="KW-0862">Zinc</keyword>